<dbReference type="AlphaFoldDB" id="A0A4Q5N1J6"/>
<dbReference type="RefSeq" id="WP_130101697.1">
    <property type="nucleotide sequence ID" value="NZ_SDWW01000009.1"/>
</dbReference>
<proteinExistence type="predicted"/>
<keyword evidence="2" id="KW-1185">Reference proteome</keyword>
<dbReference type="EMBL" id="SDWW01000009">
    <property type="protein sequence ID" value="RYV52052.1"/>
    <property type="molecule type" value="Genomic_DNA"/>
</dbReference>
<dbReference type="Proteomes" id="UP000293764">
    <property type="component" value="Unassembled WGS sequence"/>
</dbReference>
<reference evidence="1 2" key="1">
    <citation type="submission" date="2019-01" db="EMBL/GenBank/DDBJ databases">
        <title>Novel species of Cellulomonas.</title>
        <authorList>
            <person name="Liu Q."/>
            <person name="Xin Y.-H."/>
        </authorList>
    </citation>
    <scope>NUCLEOTIDE SEQUENCE [LARGE SCALE GENOMIC DNA]</scope>
    <source>
        <strain evidence="1 2">HLT2-17</strain>
    </source>
</reference>
<comment type="caution">
    <text evidence="1">The sequence shown here is derived from an EMBL/GenBank/DDBJ whole genome shotgun (WGS) entry which is preliminary data.</text>
</comment>
<evidence type="ECO:0000313" key="2">
    <source>
        <dbReference type="Proteomes" id="UP000293764"/>
    </source>
</evidence>
<keyword evidence="1" id="KW-0238">DNA-binding</keyword>
<evidence type="ECO:0000313" key="1">
    <source>
        <dbReference type="EMBL" id="RYV52052.1"/>
    </source>
</evidence>
<dbReference type="GO" id="GO:0003677">
    <property type="term" value="F:DNA binding"/>
    <property type="evidence" value="ECO:0007669"/>
    <property type="project" value="UniProtKB-KW"/>
</dbReference>
<name>A0A4Q5N1J6_9MICO</name>
<protein>
    <submittedName>
        <fullName evidence="1">DNA-binding protein</fullName>
    </submittedName>
</protein>
<accession>A0A4Q5N1J6</accession>
<gene>
    <name evidence="1" type="ORF">EUA98_05660</name>
</gene>
<organism evidence="1 2">
    <name type="scientific">Pengzhenrongella frigida</name>
    <dbReference type="NCBI Taxonomy" id="1259133"/>
    <lineage>
        <taxon>Bacteria</taxon>
        <taxon>Bacillati</taxon>
        <taxon>Actinomycetota</taxon>
        <taxon>Actinomycetes</taxon>
        <taxon>Micrococcales</taxon>
        <taxon>Pengzhenrongella</taxon>
    </lineage>
</organism>
<sequence length="58" mass="6450">MGDLVTVQETAIWLRETERSVRRRIAGGQLTAYRLGTKRILLARSDVEALLVLIPTAA</sequence>
<dbReference type="OrthoDB" id="4870800at2"/>